<protein>
    <submittedName>
        <fullName evidence="1">Uncharacterized protein</fullName>
    </submittedName>
</protein>
<keyword evidence="2" id="KW-1185">Reference proteome</keyword>
<sequence length="151" mass="17421">MCLDLRLHDMFTLMSFALRSYDMLMPHAHETTMFTMLVCTRLHVLAAAGLLDGLEATSHWSTYDMLLSTEKFELLEFFLSVCCSSTHSKFKKAPSIILQFSTILLLYDASKLEFCVMTQFKGKIFTVAEYLQGSTWRLYSQMRLLPNVFIC</sequence>
<proteinExistence type="predicted"/>
<comment type="caution">
    <text evidence="1">The sequence shown here is derived from an EMBL/GenBank/DDBJ whole genome shotgun (WGS) entry which is preliminary data.</text>
</comment>
<gene>
    <name evidence="1" type="ORF">O6H91_17G058900</name>
</gene>
<dbReference type="EMBL" id="CM055108">
    <property type="protein sequence ID" value="KAJ7525615.1"/>
    <property type="molecule type" value="Genomic_DNA"/>
</dbReference>
<accession>A0ACC2B791</accession>
<evidence type="ECO:0000313" key="2">
    <source>
        <dbReference type="Proteomes" id="UP001162992"/>
    </source>
</evidence>
<evidence type="ECO:0000313" key="1">
    <source>
        <dbReference type="EMBL" id="KAJ7525615.1"/>
    </source>
</evidence>
<name>A0ACC2B791_DIPCM</name>
<organism evidence="1 2">
    <name type="scientific">Diphasiastrum complanatum</name>
    <name type="common">Issler's clubmoss</name>
    <name type="synonym">Lycopodium complanatum</name>
    <dbReference type="NCBI Taxonomy" id="34168"/>
    <lineage>
        <taxon>Eukaryota</taxon>
        <taxon>Viridiplantae</taxon>
        <taxon>Streptophyta</taxon>
        <taxon>Embryophyta</taxon>
        <taxon>Tracheophyta</taxon>
        <taxon>Lycopodiopsida</taxon>
        <taxon>Lycopodiales</taxon>
        <taxon>Lycopodiaceae</taxon>
        <taxon>Lycopodioideae</taxon>
        <taxon>Diphasiastrum</taxon>
    </lineage>
</organism>
<dbReference type="Proteomes" id="UP001162992">
    <property type="component" value="Chromosome 17"/>
</dbReference>
<reference evidence="2" key="1">
    <citation type="journal article" date="2024" name="Proc. Natl. Acad. Sci. U.S.A.">
        <title>Extraordinary preservation of gene collinearity over three hundred million years revealed in homosporous lycophytes.</title>
        <authorList>
            <person name="Li C."/>
            <person name="Wickell D."/>
            <person name="Kuo L.Y."/>
            <person name="Chen X."/>
            <person name="Nie B."/>
            <person name="Liao X."/>
            <person name="Peng D."/>
            <person name="Ji J."/>
            <person name="Jenkins J."/>
            <person name="Williams M."/>
            <person name="Shu S."/>
            <person name="Plott C."/>
            <person name="Barry K."/>
            <person name="Rajasekar S."/>
            <person name="Grimwood J."/>
            <person name="Han X."/>
            <person name="Sun S."/>
            <person name="Hou Z."/>
            <person name="He W."/>
            <person name="Dai G."/>
            <person name="Sun C."/>
            <person name="Schmutz J."/>
            <person name="Leebens-Mack J.H."/>
            <person name="Li F.W."/>
            <person name="Wang L."/>
        </authorList>
    </citation>
    <scope>NUCLEOTIDE SEQUENCE [LARGE SCALE GENOMIC DNA]</scope>
    <source>
        <strain evidence="2">cv. PW_Plant_1</strain>
    </source>
</reference>